<feature type="modified residue" description="4-aspartylphosphate" evidence="4">
    <location>
        <position position="484"/>
    </location>
</feature>
<keyword evidence="7" id="KW-0418">Kinase</keyword>
<feature type="domain" description="Histidine kinase" evidence="5">
    <location>
        <begin position="191"/>
        <end position="414"/>
    </location>
</feature>
<reference evidence="7 8" key="1">
    <citation type="submission" date="2020-08" db="EMBL/GenBank/DDBJ databases">
        <title>The Agave Microbiome: Exploring the role of microbial communities in plant adaptations to desert environments.</title>
        <authorList>
            <person name="Partida-Martinez L.P."/>
        </authorList>
    </citation>
    <scope>NUCLEOTIDE SEQUENCE [LARGE SCALE GENOMIC DNA]</scope>
    <source>
        <strain evidence="7 8">AT3.2</strain>
    </source>
</reference>
<dbReference type="EMBL" id="JACHBX010000001">
    <property type="protein sequence ID" value="MBB6132664.1"/>
    <property type="molecule type" value="Genomic_DNA"/>
</dbReference>
<evidence type="ECO:0000259" key="6">
    <source>
        <dbReference type="PROSITE" id="PS50110"/>
    </source>
</evidence>
<evidence type="ECO:0000313" key="7">
    <source>
        <dbReference type="EMBL" id="MBB6132664.1"/>
    </source>
</evidence>
<dbReference type="InterPro" id="IPR011006">
    <property type="entry name" value="CheY-like_superfamily"/>
</dbReference>
<dbReference type="Gene3D" id="3.30.565.10">
    <property type="entry name" value="Histidine kinase-like ATPase, C-terminal domain"/>
    <property type="match status" value="1"/>
</dbReference>
<dbReference type="InterPro" id="IPR036890">
    <property type="entry name" value="HATPase_C_sf"/>
</dbReference>
<feature type="domain" description="Response regulatory" evidence="6">
    <location>
        <begin position="436"/>
        <end position="547"/>
    </location>
</feature>
<dbReference type="Pfam" id="PF02518">
    <property type="entry name" value="HATPase_c"/>
    <property type="match status" value="1"/>
</dbReference>
<dbReference type="InterPro" id="IPR003594">
    <property type="entry name" value="HATPase_dom"/>
</dbReference>
<dbReference type="Gene3D" id="3.40.50.2300">
    <property type="match status" value="1"/>
</dbReference>
<dbReference type="Gene3D" id="1.10.287.130">
    <property type="match status" value="1"/>
</dbReference>
<dbReference type="InterPro" id="IPR005467">
    <property type="entry name" value="His_kinase_dom"/>
</dbReference>
<dbReference type="SMART" id="SM00388">
    <property type="entry name" value="HisKA"/>
    <property type="match status" value="1"/>
</dbReference>
<dbReference type="PRINTS" id="PR00344">
    <property type="entry name" value="BCTRLSENSOR"/>
</dbReference>
<dbReference type="SMART" id="SM00448">
    <property type="entry name" value="REC"/>
    <property type="match status" value="1"/>
</dbReference>
<keyword evidence="3 4" id="KW-0597">Phosphoprotein</keyword>
<evidence type="ECO:0000256" key="2">
    <source>
        <dbReference type="ARBA" id="ARBA00012438"/>
    </source>
</evidence>
<dbReference type="PROSITE" id="PS50110">
    <property type="entry name" value="RESPONSE_REGULATORY"/>
    <property type="match status" value="1"/>
</dbReference>
<sequence>METDKVPAVIIFAPVLGDSATLRALIEVEQVGVLLCRDKNEFYALLNDSTLAAAVTEEGLAQCSLDELSECLRRQPTWSDIPMLLLADAENRNIDTGRFARLSEIGNFTVLTRPATRLAIVMALRSALRTRRLQFDLRDQLHEMTDHAQQLESLVGERTARLEQEVLGRRRVEHALVEARRLESLGRLTGGIAHDFNNILQVIAGSETLLRMLLGGAVDPRLSRSLDGIRRATTHGATLTQQLLAYARRQPLASIVIDMQVHMDSSLELLQRMLPSSVQVSLKIAPHIWSVLADPTQLDAALLNIASNARDAMDDVGTIAMDSANWTLPDPMMPEAAHLVGEFVGILLTDSGPGMSGDTAEQAFEPFFTTKAVGKGTGLGLSQVYGFAVQSNGTAFIRRENAGLTVGILLPRSQEKIVLVELNTLEKRSDGLAGLNILYVEDNPDVAESTVALLQSLGAIVYHVYNADTARESDLSAIDLVFSDVMMPGKMDGVEFARWLATGHPNLAVVLTSGFMLSPERLHGLDVQFVRKPFVIQTINEAILQAIRKNAQGKRRSID</sequence>
<comment type="catalytic activity">
    <reaction evidence="1">
        <text>ATP + protein L-histidine = ADP + protein N-phospho-L-histidine.</text>
        <dbReference type="EC" id="2.7.13.3"/>
    </reaction>
</comment>
<dbReference type="SUPFAM" id="SSF55874">
    <property type="entry name" value="ATPase domain of HSP90 chaperone/DNA topoisomerase II/histidine kinase"/>
    <property type="match status" value="1"/>
</dbReference>
<dbReference type="InterPro" id="IPR036097">
    <property type="entry name" value="HisK_dim/P_sf"/>
</dbReference>
<dbReference type="RefSeq" id="WP_183551187.1">
    <property type="nucleotide sequence ID" value="NZ_JACHBX010000001.1"/>
</dbReference>
<evidence type="ECO:0000256" key="3">
    <source>
        <dbReference type="ARBA" id="ARBA00022553"/>
    </source>
</evidence>
<name>A0A7W9WW11_9BURK</name>
<dbReference type="SMART" id="SM00387">
    <property type="entry name" value="HATPase_c"/>
    <property type="match status" value="1"/>
</dbReference>
<dbReference type="PANTHER" id="PTHR43065:SF49">
    <property type="entry name" value="HISTIDINE KINASE"/>
    <property type="match status" value="1"/>
</dbReference>
<keyword evidence="8" id="KW-1185">Reference proteome</keyword>
<keyword evidence="7" id="KW-0808">Transferase</keyword>
<dbReference type="PROSITE" id="PS50109">
    <property type="entry name" value="HIS_KIN"/>
    <property type="match status" value="1"/>
</dbReference>
<evidence type="ECO:0000256" key="1">
    <source>
        <dbReference type="ARBA" id="ARBA00000085"/>
    </source>
</evidence>
<dbReference type="Proteomes" id="UP000540787">
    <property type="component" value="Unassembled WGS sequence"/>
</dbReference>
<comment type="caution">
    <text evidence="7">The sequence shown here is derived from an EMBL/GenBank/DDBJ whole genome shotgun (WGS) entry which is preliminary data.</text>
</comment>
<dbReference type="InterPro" id="IPR001789">
    <property type="entry name" value="Sig_transdc_resp-reg_receiver"/>
</dbReference>
<dbReference type="Pfam" id="PF00072">
    <property type="entry name" value="Response_reg"/>
    <property type="match status" value="1"/>
</dbReference>
<protein>
    <recommendedName>
        <fullName evidence="2">histidine kinase</fullName>
        <ecNumber evidence="2">2.7.13.3</ecNumber>
    </recommendedName>
</protein>
<evidence type="ECO:0000259" key="5">
    <source>
        <dbReference type="PROSITE" id="PS50109"/>
    </source>
</evidence>
<dbReference type="CDD" id="cd00082">
    <property type="entry name" value="HisKA"/>
    <property type="match status" value="1"/>
</dbReference>
<dbReference type="GO" id="GO:0000155">
    <property type="term" value="F:phosphorelay sensor kinase activity"/>
    <property type="evidence" value="ECO:0007669"/>
    <property type="project" value="InterPro"/>
</dbReference>
<dbReference type="PANTHER" id="PTHR43065">
    <property type="entry name" value="SENSOR HISTIDINE KINASE"/>
    <property type="match status" value="1"/>
</dbReference>
<gene>
    <name evidence="7" type="ORF">HD842_000775</name>
</gene>
<evidence type="ECO:0000256" key="4">
    <source>
        <dbReference type="PROSITE-ProRule" id="PRU00169"/>
    </source>
</evidence>
<proteinExistence type="predicted"/>
<evidence type="ECO:0000313" key="8">
    <source>
        <dbReference type="Proteomes" id="UP000540787"/>
    </source>
</evidence>
<dbReference type="SUPFAM" id="SSF47384">
    <property type="entry name" value="Homodimeric domain of signal transducing histidine kinase"/>
    <property type="match status" value="1"/>
</dbReference>
<dbReference type="EC" id="2.7.13.3" evidence="2"/>
<organism evidence="7 8">
    <name type="scientific">Massilia aurea</name>
    <dbReference type="NCBI Taxonomy" id="373040"/>
    <lineage>
        <taxon>Bacteria</taxon>
        <taxon>Pseudomonadati</taxon>
        <taxon>Pseudomonadota</taxon>
        <taxon>Betaproteobacteria</taxon>
        <taxon>Burkholderiales</taxon>
        <taxon>Oxalobacteraceae</taxon>
        <taxon>Telluria group</taxon>
        <taxon>Massilia</taxon>
    </lineage>
</organism>
<dbReference type="InterPro" id="IPR004358">
    <property type="entry name" value="Sig_transdc_His_kin-like_C"/>
</dbReference>
<dbReference type="InterPro" id="IPR003661">
    <property type="entry name" value="HisK_dim/P_dom"/>
</dbReference>
<dbReference type="AlphaFoldDB" id="A0A7W9WW11"/>
<accession>A0A7W9WW11</accession>
<dbReference type="SUPFAM" id="SSF52172">
    <property type="entry name" value="CheY-like"/>
    <property type="match status" value="1"/>
</dbReference>